<feature type="signal peptide" evidence="7">
    <location>
        <begin position="1"/>
        <end position="22"/>
    </location>
</feature>
<comment type="similarity">
    <text evidence="2">Belongs to the NlpA lipoprotein family.</text>
</comment>
<evidence type="ECO:0000256" key="3">
    <source>
        <dbReference type="ARBA" id="ARBA00022729"/>
    </source>
</evidence>
<comment type="subcellular location">
    <subcellularLocation>
        <location evidence="1">Membrane</location>
        <topology evidence="1">Lipid-anchor</topology>
    </subcellularLocation>
</comment>
<dbReference type="InterPro" id="IPR004872">
    <property type="entry name" value="Lipoprotein_NlpA"/>
</dbReference>
<evidence type="ECO:0000313" key="8">
    <source>
        <dbReference type="EMBL" id="WDF82886.1"/>
    </source>
</evidence>
<keyword evidence="5" id="KW-0564">Palmitate</keyword>
<proteinExistence type="inferred from homology"/>
<dbReference type="SUPFAM" id="SSF53850">
    <property type="entry name" value="Periplasmic binding protein-like II"/>
    <property type="match status" value="1"/>
</dbReference>
<evidence type="ECO:0000256" key="1">
    <source>
        <dbReference type="ARBA" id="ARBA00004635"/>
    </source>
</evidence>
<name>A0ABY7WT16_9LACO</name>
<keyword evidence="6" id="KW-0449">Lipoprotein</keyword>
<protein>
    <submittedName>
        <fullName evidence="8">MetQ/NlpA family ABC transporter substrate-binding protein</fullName>
    </submittedName>
</protein>
<dbReference type="PROSITE" id="PS51257">
    <property type="entry name" value="PROKAR_LIPOPROTEIN"/>
    <property type="match status" value="1"/>
</dbReference>
<feature type="chain" id="PRO_5046173023" evidence="7">
    <location>
        <begin position="23"/>
        <end position="285"/>
    </location>
</feature>
<dbReference type="PANTHER" id="PTHR30429">
    <property type="entry name" value="D-METHIONINE-BINDING LIPOPROTEIN METQ"/>
    <property type="match status" value="1"/>
</dbReference>
<evidence type="ECO:0000256" key="4">
    <source>
        <dbReference type="ARBA" id="ARBA00023136"/>
    </source>
</evidence>
<reference evidence="8 9" key="1">
    <citation type="submission" date="2023-02" db="EMBL/GenBank/DDBJ databases">
        <title>Genome sequence of Lacticaseibacillus sp. KACC 23028.</title>
        <authorList>
            <person name="Kim S."/>
            <person name="Heo J."/>
            <person name="Kwon S.-W."/>
        </authorList>
    </citation>
    <scope>NUCLEOTIDE SEQUENCE [LARGE SCALE GENOMIC DNA]</scope>
    <source>
        <strain evidence="8 9">KACC 23028</strain>
    </source>
</reference>
<dbReference type="RefSeq" id="WP_274260640.1">
    <property type="nucleotide sequence ID" value="NZ_CP117884.1"/>
</dbReference>
<accession>A0ABY7WT16</accession>
<keyword evidence="4" id="KW-0472">Membrane</keyword>
<dbReference type="Gene3D" id="3.40.190.10">
    <property type="entry name" value="Periplasmic binding protein-like II"/>
    <property type="match status" value="2"/>
</dbReference>
<evidence type="ECO:0000256" key="5">
    <source>
        <dbReference type="ARBA" id="ARBA00023139"/>
    </source>
</evidence>
<dbReference type="Proteomes" id="UP001220377">
    <property type="component" value="Chromosome"/>
</dbReference>
<evidence type="ECO:0000256" key="2">
    <source>
        <dbReference type="ARBA" id="ARBA00008973"/>
    </source>
</evidence>
<keyword evidence="9" id="KW-1185">Reference proteome</keyword>
<gene>
    <name evidence="8" type="ORF">PQ472_01185</name>
</gene>
<keyword evidence="3 7" id="KW-0732">Signal</keyword>
<organism evidence="8 9">
    <name type="scientific">Lacticaseibacillus pabuli</name>
    <dbReference type="NCBI Taxonomy" id="3025672"/>
    <lineage>
        <taxon>Bacteria</taxon>
        <taxon>Bacillati</taxon>
        <taxon>Bacillota</taxon>
        <taxon>Bacilli</taxon>
        <taxon>Lactobacillales</taxon>
        <taxon>Lactobacillaceae</taxon>
        <taxon>Lacticaseibacillus</taxon>
    </lineage>
</organism>
<dbReference type="Pfam" id="PF03180">
    <property type="entry name" value="Lipoprotein_9"/>
    <property type="match status" value="1"/>
</dbReference>
<sequence length="285" mass="31011">MKKLGKILATAALVGITAIGLAACGNKADASKKLTPVTVGGIGSDYQTWQHIAASPEAKKLGLKLTVKEISIGKQLNDETANGDVDVNAFQSYAFLKAYNHETKGTKVAALGTTYLEPVGIYSHKYKSVKDLPKNATVGISSNPANGARELLLLQSAGLIKLKKGFNTFGTSRDIVSNPKHIKIQELNEDSAARYLPDLDAVLISNTIALEAKLNVLKDSIYHEKADDSTRDNIHVLATTAKQKHNKTYLKLVKLYHEPAIQKWIKSEFKGTKVEVNKPLSYLNK</sequence>
<evidence type="ECO:0000256" key="7">
    <source>
        <dbReference type="SAM" id="SignalP"/>
    </source>
</evidence>
<dbReference type="EMBL" id="CP117884">
    <property type="protein sequence ID" value="WDF82886.1"/>
    <property type="molecule type" value="Genomic_DNA"/>
</dbReference>
<evidence type="ECO:0000256" key="6">
    <source>
        <dbReference type="ARBA" id="ARBA00023288"/>
    </source>
</evidence>
<evidence type="ECO:0000313" key="9">
    <source>
        <dbReference type="Proteomes" id="UP001220377"/>
    </source>
</evidence>
<dbReference type="PANTHER" id="PTHR30429:SF3">
    <property type="entry name" value="LIPOPROTEIN"/>
    <property type="match status" value="1"/>
</dbReference>